<dbReference type="RefSeq" id="WP_241038143.1">
    <property type="nucleotide sequence ID" value="NZ_BAAAJF010000019.1"/>
</dbReference>
<dbReference type="Gene3D" id="3.40.50.620">
    <property type="entry name" value="HUPs"/>
    <property type="match status" value="2"/>
</dbReference>
<evidence type="ECO:0000313" key="6">
    <source>
        <dbReference type="Proteomes" id="UP001299970"/>
    </source>
</evidence>
<reference evidence="5 6" key="1">
    <citation type="submission" date="2022-03" db="EMBL/GenBank/DDBJ databases">
        <title>Pseudonocardia alaer sp. nov., a novel actinomycete isolated from reed forest soil.</title>
        <authorList>
            <person name="Wang L."/>
        </authorList>
    </citation>
    <scope>NUCLEOTIDE SEQUENCE [LARGE SCALE GENOMIC DNA]</scope>
    <source>
        <strain evidence="5 6">Y-16303</strain>
    </source>
</reference>
<dbReference type="Pfam" id="PF00582">
    <property type="entry name" value="Usp"/>
    <property type="match status" value="2"/>
</dbReference>
<evidence type="ECO:0000256" key="3">
    <source>
        <dbReference type="ARBA" id="ARBA00022840"/>
    </source>
</evidence>
<dbReference type="InterPro" id="IPR006015">
    <property type="entry name" value="Universal_stress_UspA"/>
</dbReference>
<keyword evidence="3" id="KW-0067">ATP-binding</keyword>
<dbReference type="InterPro" id="IPR014729">
    <property type="entry name" value="Rossmann-like_a/b/a_fold"/>
</dbReference>
<dbReference type="Proteomes" id="UP001299970">
    <property type="component" value="Unassembled WGS sequence"/>
</dbReference>
<comment type="caution">
    <text evidence="5">The sequence shown here is derived from an EMBL/GenBank/DDBJ whole genome shotgun (WGS) entry which is preliminary data.</text>
</comment>
<evidence type="ECO:0000259" key="4">
    <source>
        <dbReference type="Pfam" id="PF00582"/>
    </source>
</evidence>
<accession>A0ABS9TGJ3</accession>
<keyword evidence="2" id="KW-0547">Nucleotide-binding</keyword>
<dbReference type="EMBL" id="JAKXMK010000015">
    <property type="protein sequence ID" value="MCH6167664.1"/>
    <property type="molecule type" value="Genomic_DNA"/>
</dbReference>
<comment type="similarity">
    <text evidence="1">Belongs to the universal stress protein A family.</text>
</comment>
<keyword evidence="6" id="KW-1185">Reference proteome</keyword>
<organism evidence="5 6">
    <name type="scientific">Pseudonocardia alaniniphila</name>
    <dbReference type="NCBI Taxonomy" id="75291"/>
    <lineage>
        <taxon>Bacteria</taxon>
        <taxon>Bacillati</taxon>
        <taxon>Actinomycetota</taxon>
        <taxon>Actinomycetes</taxon>
        <taxon>Pseudonocardiales</taxon>
        <taxon>Pseudonocardiaceae</taxon>
        <taxon>Pseudonocardia</taxon>
    </lineage>
</organism>
<proteinExistence type="inferred from homology"/>
<name>A0ABS9TGJ3_9PSEU</name>
<evidence type="ECO:0000256" key="2">
    <source>
        <dbReference type="ARBA" id="ARBA00022741"/>
    </source>
</evidence>
<gene>
    <name evidence="5" type="ORF">MMF94_18415</name>
</gene>
<dbReference type="PANTHER" id="PTHR46268">
    <property type="entry name" value="STRESS RESPONSE PROTEIN NHAX"/>
    <property type="match status" value="1"/>
</dbReference>
<dbReference type="SUPFAM" id="SSF52402">
    <property type="entry name" value="Adenine nucleotide alpha hydrolases-like"/>
    <property type="match status" value="2"/>
</dbReference>
<protein>
    <submittedName>
        <fullName evidence="5">Universal stress protein</fullName>
    </submittedName>
</protein>
<feature type="domain" description="UspA" evidence="4">
    <location>
        <begin position="15"/>
        <end position="140"/>
    </location>
</feature>
<dbReference type="PANTHER" id="PTHR46268:SF27">
    <property type="entry name" value="UNIVERSAL STRESS PROTEIN RV2623"/>
    <property type="match status" value="1"/>
</dbReference>
<dbReference type="PRINTS" id="PR01438">
    <property type="entry name" value="UNVRSLSTRESS"/>
</dbReference>
<evidence type="ECO:0000313" key="5">
    <source>
        <dbReference type="EMBL" id="MCH6167664.1"/>
    </source>
</evidence>
<evidence type="ECO:0000256" key="1">
    <source>
        <dbReference type="ARBA" id="ARBA00008791"/>
    </source>
</evidence>
<dbReference type="InterPro" id="IPR006016">
    <property type="entry name" value="UspA"/>
</dbReference>
<sequence length="311" mass="32830">MAPTVNDSPGARLGVVVGVDGTRTALDAVRWAAVEAQLRGLPLQILHAAPYTADHTRPGLRRAHDILARAFTVARRTHPELPVATNRTEDTPVCSLLDVAERAELLVLGMSGGERFPEAFVHSVVLDVCGRAPCPVVVVRGASTRRTGDTVVGVDSPVVDAAALEAAFTDAKRHGGRVVVVHALHGAGPFRDHLTGHDQSAHDAALARLSDQLAPLTSRYSDVEVQLEVVHEQPVAALFGAAVAARLLVVGPRSRGAAARALFGSTSHEVLRCCPVPVMVVNPVAAGDAVLASTSTVTRQERNPHDRSELW</sequence>
<feature type="domain" description="UspA" evidence="4">
    <location>
        <begin position="151"/>
        <end position="281"/>
    </location>
</feature>